<dbReference type="Proteomes" id="UP001652700">
    <property type="component" value="Unplaced"/>
</dbReference>
<dbReference type="Gene3D" id="3.60.10.10">
    <property type="entry name" value="Endonuclease/exonuclease/phosphatase"/>
    <property type="match status" value="1"/>
</dbReference>
<proteinExistence type="predicted"/>
<accession>A0ABM5L0R7</accession>
<reference evidence="1" key="1">
    <citation type="submission" date="2025-05" db="UniProtKB">
        <authorList>
            <consortium name="EnsemblMetazoa"/>
        </authorList>
    </citation>
    <scope>IDENTIFICATION</scope>
</reference>
<organism evidence="1 2">
    <name type="scientific">Diabrotica virgifera virgifera</name>
    <name type="common">western corn rootworm</name>
    <dbReference type="NCBI Taxonomy" id="50390"/>
    <lineage>
        <taxon>Eukaryota</taxon>
        <taxon>Metazoa</taxon>
        <taxon>Ecdysozoa</taxon>
        <taxon>Arthropoda</taxon>
        <taxon>Hexapoda</taxon>
        <taxon>Insecta</taxon>
        <taxon>Pterygota</taxon>
        <taxon>Neoptera</taxon>
        <taxon>Endopterygota</taxon>
        <taxon>Coleoptera</taxon>
        <taxon>Polyphaga</taxon>
        <taxon>Cucujiformia</taxon>
        <taxon>Chrysomeloidea</taxon>
        <taxon>Chrysomelidae</taxon>
        <taxon>Galerucinae</taxon>
        <taxon>Diabroticina</taxon>
        <taxon>Diabroticites</taxon>
        <taxon>Diabrotica</taxon>
    </lineage>
</organism>
<dbReference type="GeneID" id="126890907"/>
<name>A0ABM5L0R7_DIAVI</name>
<keyword evidence="2" id="KW-1185">Reference proteome</keyword>
<dbReference type="SUPFAM" id="SSF56219">
    <property type="entry name" value="DNase I-like"/>
    <property type="match status" value="1"/>
</dbReference>
<dbReference type="RefSeq" id="XP_050516030.1">
    <property type="nucleotide sequence ID" value="XM_050660073.1"/>
</dbReference>
<dbReference type="EnsemblMetazoa" id="XM_050660073.1">
    <property type="protein sequence ID" value="XP_050516030.1"/>
    <property type="gene ID" value="LOC126890907"/>
</dbReference>
<evidence type="ECO:0008006" key="3">
    <source>
        <dbReference type="Google" id="ProtNLM"/>
    </source>
</evidence>
<evidence type="ECO:0000313" key="2">
    <source>
        <dbReference type="Proteomes" id="UP001652700"/>
    </source>
</evidence>
<evidence type="ECO:0000313" key="1">
    <source>
        <dbReference type="EnsemblMetazoa" id="XP_050516030.1"/>
    </source>
</evidence>
<sequence>MAGVSNMSFLYQNVRGLNSKVGIVFRNILNCEQNIICLTETWLNTSILSEEIFSCYKVYRRDRETSSSSKLTGGGVLIAVSEELTIDWKSKFKLNDINEAVNLFYNIIDKIIDLHVPTYPNYYKRYPLWFSTSTIKVIKEKLKFHSRWKKYNNNLDYLTFKI</sequence>
<protein>
    <recommendedName>
        <fullName evidence="3">RNA-directed DNA polymerase from mobile element jockey-like</fullName>
    </recommendedName>
</protein>
<dbReference type="InterPro" id="IPR036691">
    <property type="entry name" value="Endo/exonu/phosph_ase_sf"/>
</dbReference>